<sequence length="76" mass="8390">MTHNFTVVLRLGVDNSTTVSIQDEARPVCGAHRLALKFCSHSHGCFETIWWGGASPSALIPRSIPRDNKQTNTINQ</sequence>
<gene>
    <name evidence="1" type="ORF">HNY73_016044</name>
</gene>
<name>A0A8T0EIS5_ARGBR</name>
<proteinExistence type="predicted"/>
<organism evidence="1 2">
    <name type="scientific">Argiope bruennichi</name>
    <name type="common">Wasp spider</name>
    <name type="synonym">Aranea bruennichi</name>
    <dbReference type="NCBI Taxonomy" id="94029"/>
    <lineage>
        <taxon>Eukaryota</taxon>
        <taxon>Metazoa</taxon>
        <taxon>Ecdysozoa</taxon>
        <taxon>Arthropoda</taxon>
        <taxon>Chelicerata</taxon>
        <taxon>Arachnida</taxon>
        <taxon>Araneae</taxon>
        <taxon>Araneomorphae</taxon>
        <taxon>Entelegynae</taxon>
        <taxon>Araneoidea</taxon>
        <taxon>Araneidae</taxon>
        <taxon>Argiope</taxon>
    </lineage>
</organism>
<comment type="caution">
    <text evidence="1">The sequence shown here is derived from an EMBL/GenBank/DDBJ whole genome shotgun (WGS) entry which is preliminary data.</text>
</comment>
<protein>
    <submittedName>
        <fullName evidence="1">Uncharacterized protein</fullName>
    </submittedName>
</protein>
<keyword evidence="2" id="KW-1185">Reference proteome</keyword>
<dbReference type="Proteomes" id="UP000807504">
    <property type="component" value="Unassembled WGS sequence"/>
</dbReference>
<accession>A0A8T0EIS5</accession>
<evidence type="ECO:0000313" key="1">
    <source>
        <dbReference type="EMBL" id="KAF8773374.1"/>
    </source>
</evidence>
<reference evidence="1" key="1">
    <citation type="journal article" date="2020" name="bioRxiv">
        <title>Chromosome-level reference genome of the European wasp spider Argiope bruennichi: a resource for studies on range expansion and evolutionary adaptation.</title>
        <authorList>
            <person name="Sheffer M.M."/>
            <person name="Hoppe A."/>
            <person name="Krehenwinkel H."/>
            <person name="Uhl G."/>
            <person name="Kuss A.W."/>
            <person name="Jensen L."/>
            <person name="Jensen C."/>
            <person name="Gillespie R.G."/>
            <person name="Hoff K.J."/>
            <person name="Prost S."/>
        </authorList>
    </citation>
    <scope>NUCLEOTIDE SEQUENCE</scope>
</reference>
<evidence type="ECO:0000313" key="2">
    <source>
        <dbReference type="Proteomes" id="UP000807504"/>
    </source>
</evidence>
<dbReference type="EMBL" id="JABXBU010002227">
    <property type="protein sequence ID" value="KAF8773374.1"/>
    <property type="molecule type" value="Genomic_DNA"/>
</dbReference>
<dbReference type="AlphaFoldDB" id="A0A8T0EIS5"/>
<reference evidence="1" key="2">
    <citation type="submission" date="2020-06" db="EMBL/GenBank/DDBJ databases">
        <authorList>
            <person name="Sheffer M."/>
        </authorList>
    </citation>
    <scope>NUCLEOTIDE SEQUENCE</scope>
</reference>